<protein>
    <recommendedName>
        <fullName evidence="3">protein-serine/threonine phosphatase</fullName>
        <ecNumber evidence="3">3.1.3.16</ecNumber>
    </recommendedName>
</protein>
<dbReference type="PROSITE" id="PS50054">
    <property type="entry name" value="TYR_PHOSPHATASE_DUAL"/>
    <property type="match status" value="1"/>
</dbReference>
<keyword evidence="11" id="KW-1185">Reference proteome</keyword>
<dbReference type="GO" id="GO:0030837">
    <property type="term" value="P:negative regulation of actin filament polymerization"/>
    <property type="evidence" value="ECO:0007669"/>
    <property type="project" value="InterPro"/>
</dbReference>
<feature type="domain" description="Tyrosine specific protein phosphatases" evidence="9">
    <location>
        <begin position="344"/>
        <end position="398"/>
    </location>
</feature>
<dbReference type="FunFam" id="3.90.190.10:FF:000004">
    <property type="entry name" value="Protein phosphatase Slingshot homolog 2"/>
    <property type="match status" value="1"/>
</dbReference>
<dbReference type="SMART" id="SM00195">
    <property type="entry name" value="DSPc"/>
    <property type="match status" value="2"/>
</dbReference>
<dbReference type="Proteomes" id="UP000050741">
    <property type="component" value="Unassembled WGS sequence"/>
</dbReference>
<evidence type="ECO:0000313" key="11">
    <source>
        <dbReference type="Proteomes" id="UP000050741"/>
    </source>
</evidence>
<dbReference type="PROSITE" id="PS00383">
    <property type="entry name" value="TYR_PHOSPHATASE_1"/>
    <property type="match status" value="2"/>
</dbReference>
<feature type="domain" description="DEK-C" evidence="10">
    <location>
        <begin position="53"/>
        <end position="108"/>
    </location>
</feature>
<dbReference type="SUPFAM" id="SSF52799">
    <property type="entry name" value="(Phosphotyrosine protein) phosphatases II"/>
    <property type="match status" value="3"/>
</dbReference>
<evidence type="ECO:0000256" key="2">
    <source>
        <dbReference type="ARBA" id="ARBA00009580"/>
    </source>
</evidence>
<dbReference type="Gene3D" id="3.90.190.10">
    <property type="entry name" value="Protein tyrosine phosphatase superfamily"/>
    <property type="match status" value="3"/>
</dbReference>
<dbReference type="GO" id="GO:0004722">
    <property type="term" value="F:protein serine/threonine phosphatase activity"/>
    <property type="evidence" value="ECO:0007669"/>
    <property type="project" value="UniProtKB-EC"/>
</dbReference>
<comment type="similarity">
    <text evidence="2">Belongs to the protein-tyrosine phosphatase family.</text>
</comment>
<dbReference type="InterPro" id="IPR020422">
    <property type="entry name" value="TYR_PHOSPHATASE_DUAL_dom"/>
</dbReference>
<evidence type="ECO:0000259" key="10">
    <source>
        <dbReference type="PROSITE" id="PS51998"/>
    </source>
</evidence>
<dbReference type="Pfam" id="PF00782">
    <property type="entry name" value="DSPc"/>
    <property type="match status" value="2"/>
</dbReference>
<dbReference type="PANTHER" id="PTHR45864">
    <property type="entry name" value="SLINGSHOT PROTEIN PHOSPHATASE HOMOLOG"/>
    <property type="match status" value="1"/>
</dbReference>
<dbReference type="Gene3D" id="1.10.10.60">
    <property type="entry name" value="Homeodomain-like"/>
    <property type="match status" value="2"/>
</dbReference>
<reference evidence="11" key="1">
    <citation type="submission" date="2013-12" db="EMBL/GenBank/DDBJ databases">
        <authorList>
            <person name="Aslett M."/>
        </authorList>
    </citation>
    <scope>NUCLEOTIDE SEQUENCE [LARGE SCALE GENOMIC DNA]</scope>
    <source>
        <strain evidence="11">Lindley</strain>
    </source>
</reference>
<feature type="domain" description="DEK-C" evidence="10">
    <location>
        <begin position="220"/>
        <end position="275"/>
    </location>
</feature>
<keyword evidence="5" id="KW-0904">Protein phosphatase</keyword>
<dbReference type="InterPro" id="IPR014876">
    <property type="entry name" value="DEK_C"/>
</dbReference>
<dbReference type="GO" id="GO:0003779">
    <property type="term" value="F:actin binding"/>
    <property type="evidence" value="ECO:0007669"/>
    <property type="project" value="InterPro"/>
</dbReference>
<keyword evidence="6" id="KW-0206">Cytoskeleton</keyword>
<evidence type="ECO:0000256" key="3">
    <source>
        <dbReference type="ARBA" id="ARBA00013081"/>
    </source>
</evidence>
<dbReference type="PANTHER" id="PTHR45864:SF2">
    <property type="entry name" value="PROTEIN PHOSPHATASE SLINGSHOT"/>
    <property type="match status" value="1"/>
</dbReference>
<dbReference type="InterPro" id="IPR029021">
    <property type="entry name" value="Prot-tyrosine_phosphatase-like"/>
</dbReference>
<dbReference type="SUPFAM" id="SSF109715">
    <property type="entry name" value="DEK C-terminal domain"/>
    <property type="match status" value="2"/>
</dbReference>
<name>A0A183C4A5_GLOPA</name>
<dbReference type="InterPro" id="IPR000340">
    <property type="entry name" value="Dual-sp_phosphatase_cat-dom"/>
</dbReference>
<comment type="catalytic activity">
    <reaction evidence="7">
        <text>O-phospho-L-threonyl-[protein] + H2O = L-threonyl-[protein] + phosphate</text>
        <dbReference type="Rhea" id="RHEA:47004"/>
        <dbReference type="Rhea" id="RHEA-COMP:11060"/>
        <dbReference type="Rhea" id="RHEA-COMP:11605"/>
        <dbReference type="ChEBI" id="CHEBI:15377"/>
        <dbReference type="ChEBI" id="CHEBI:30013"/>
        <dbReference type="ChEBI" id="CHEBI:43474"/>
        <dbReference type="ChEBI" id="CHEBI:61977"/>
        <dbReference type="EC" id="3.1.3.16"/>
    </reaction>
</comment>
<dbReference type="EC" id="3.1.3.16" evidence="3"/>
<evidence type="ECO:0000259" key="8">
    <source>
        <dbReference type="PROSITE" id="PS50054"/>
    </source>
</evidence>
<evidence type="ECO:0000256" key="6">
    <source>
        <dbReference type="ARBA" id="ARBA00023212"/>
    </source>
</evidence>
<evidence type="ECO:0000256" key="7">
    <source>
        <dbReference type="ARBA" id="ARBA00048336"/>
    </source>
</evidence>
<evidence type="ECO:0000259" key="9">
    <source>
        <dbReference type="PROSITE" id="PS50056"/>
    </source>
</evidence>
<reference evidence="12" key="3">
    <citation type="submission" date="2016-06" db="UniProtKB">
        <authorList>
            <consortium name="WormBaseParasite"/>
        </authorList>
    </citation>
    <scope>IDENTIFICATION</scope>
</reference>
<dbReference type="GO" id="GO:0005856">
    <property type="term" value="C:cytoskeleton"/>
    <property type="evidence" value="ECO:0007669"/>
    <property type="project" value="UniProtKB-SubCell"/>
</dbReference>
<dbReference type="WBParaSite" id="GPLIN_000769900">
    <property type="protein sequence ID" value="GPLIN_000769900"/>
    <property type="gene ID" value="GPLIN_000769900"/>
</dbReference>
<evidence type="ECO:0000256" key="1">
    <source>
        <dbReference type="ARBA" id="ARBA00004245"/>
    </source>
</evidence>
<feature type="domain" description="Tyrosine specific protein phosphatases" evidence="9">
    <location>
        <begin position="441"/>
        <end position="495"/>
    </location>
</feature>
<dbReference type="Pfam" id="PF08766">
    <property type="entry name" value="DEK_C"/>
    <property type="match status" value="2"/>
</dbReference>
<evidence type="ECO:0000256" key="5">
    <source>
        <dbReference type="ARBA" id="ARBA00022912"/>
    </source>
</evidence>
<dbReference type="InterPro" id="IPR016130">
    <property type="entry name" value="Tyr_Pase_AS"/>
</dbReference>
<reference evidence="11" key="2">
    <citation type="submission" date="2014-05" db="EMBL/GenBank/DDBJ databases">
        <title>The genome and life-stage specific transcriptomes of Globodera pallida elucidate key aspects of plant parasitism by a cyst nematode.</title>
        <authorList>
            <person name="Cotton J.A."/>
            <person name="Lilley C.J."/>
            <person name="Jones L.M."/>
            <person name="Kikuchi T."/>
            <person name="Reid A.J."/>
            <person name="Thorpe P."/>
            <person name="Tsai I.J."/>
            <person name="Beasley H."/>
            <person name="Blok V."/>
            <person name="Cock P.J.A."/>
            <person name="Van den Akker S.E."/>
            <person name="Holroyd N."/>
            <person name="Hunt M."/>
            <person name="Mantelin S."/>
            <person name="Naghra H."/>
            <person name="Pain A."/>
            <person name="Palomares-Rius J.E."/>
            <person name="Zarowiecki M."/>
            <person name="Berriman M."/>
            <person name="Jones J.T."/>
            <person name="Urwin P.E."/>
        </authorList>
    </citation>
    <scope>NUCLEOTIDE SEQUENCE [LARGE SCALE GENOMIC DNA]</scope>
    <source>
        <strain evidence="11">Lindley</strain>
    </source>
</reference>
<keyword evidence="6" id="KW-0963">Cytoplasm</keyword>
<accession>A0A183C4A5</accession>
<dbReference type="AlphaFoldDB" id="A0A183C4A5"/>
<proteinExistence type="inferred from homology"/>
<dbReference type="InterPro" id="IPR043587">
    <property type="entry name" value="Phosphatase_SSH-like"/>
</dbReference>
<comment type="subcellular location">
    <subcellularLocation>
        <location evidence="1">Cytoplasm</location>
        <location evidence="1">Cytoskeleton</location>
    </subcellularLocation>
</comment>
<evidence type="ECO:0000313" key="12">
    <source>
        <dbReference type="WBParaSite" id="GPLIN_000769900"/>
    </source>
</evidence>
<feature type="domain" description="Tyrosine-protein phosphatase" evidence="8">
    <location>
        <begin position="279"/>
        <end position="420"/>
    </location>
</feature>
<dbReference type="PROSITE" id="PS50056">
    <property type="entry name" value="TYR_PHOSPHATASE_2"/>
    <property type="match status" value="2"/>
</dbReference>
<sequence length="719" mass="83003">MNGESNLTTTKVTETAELGMHFVEDDDDDPSDFELKARPVSLVDTLNKSTEELETEARIKAELKHIMQSVDLDEVTSQDIRRRLNEQIVVDLRRHKEFIDHQMLVILGQLDKPSKIFEYLYLGTEWNASNWEELKENGVQFILNVTKEVDNFFPDQFKYLKICVSDESTTELFMHWQRTYEFIREAKHFVEDDDDEPSDFELKARPVSLVDTLNKSVEELETEARIKAELKHIMQSVDLDEVTSQDIRRRLNEQIVVDLRRHKEFIDHQMLVILGQLDKPSKIFEYLYLGTEWNASNWEELKENGVQFILNVTKEVDNFFPDQFKYLKICVSDESTTELFMHWQRTYEFIREAKEKGAKVLVHCKKGISRSASTVVAYAMKEYTWGLDAALEHVKRKRDCITPNPGFMEQLQTFQGMLQASNNRHKFVDVPDYECRNTKPEKFLTGPDPQTEKGAKVLVHCKKGISRSASTVVAYAMKEYTWGLDAALEHVKRKRDCITPNPGFMEQLQTFQGMLQASNNRHKFVDGGAVWTEKDEAKRIAQIKADEKRLFEEQMGIKLAPSTGGGTSGEGIIADEIDRPPTSPKLHHAQSFKQHYQQLSADHGIFNSTTNDLWCFHCASPWNAISEPMQRVIKNLLEIRRAEYPAAQMMRRDCVEPQDLDGLPRQICRGYSHCQTLILTDHGSGSAFTMRGCAERFGAVDVHVLARRGDNVCKRWQNI</sequence>
<organism evidence="11 12">
    <name type="scientific">Globodera pallida</name>
    <name type="common">Potato cyst nematode worm</name>
    <name type="synonym">Heterodera pallida</name>
    <dbReference type="NCBI Taxonomy" id="36090"/>
    <lineage>
        <taxon>Eukaryota</taxon>
        <taxon>Metazoa</taxon>
        <taxon>Ecdysozoa</taxon>
        <taxon>Nematoda</taxon>
        <taxon>Chromadorea</taxon>
        <taxon>Rhabditida</taxon>
        <taxon>Tylenchina</taxon>
        <taxon>Tylenchomorpha</taxon>
        <taxon>Tylenchoidea</taxon>
        <taxon>Heteroderidae</taxon>
        <taxon>Heteroderinae</taxon>
        <taxon>Globodera</taxon>
    </lineage>
</organism>
<keyword evidence="4" id="KW-0378">Hydrolase</keyword>
<dbReference type="PROSITE" id="PS51998">
    <property type="entry name" value="DEK_C"/>
    <property type="match status" value="2"/>
</dbReference>
<dbReference type="InterPro" id="IPR000387">
    <property type="entry name" value="Tyr_Pase_dom"/>
</dbReference>
<evidence type="ECO:0000256" key="4">
    <source>
        <dbReference type="ARBA" id="ARBA00022801"/>
    </source>
</evidence>